<accession>A0AAD9IIM3</accession>
<protein>
    <submittedName>
        <fullName evidence="3">Uncharacterized protein</fullName>
    </submittedName>
</protein>
<dbReference type="AlphaFoldDB" id="A0AAD9IIM3"/>
<dbReference type="Proteomes" id="UP001255856">
    <property type="component" value="Unassembled WGS sequence"/>
</dbReference>
<feature type="region of interest" description="Disordered" evidence="2">
    <location>
        <begin position="204"/>
        <end position="317"/>
    </location>
</feature>
<feature type="compositionally biased region" description="Acidic residues" evidence="2">
    <location>
        <begin position="297"/>
        <end position="312"/>
    </location>
</feature>
<keyword evidence="1" id="KW-0175">Coiled coil</keyword>
<dbReference type="EMBL" id="JASFZW010000003">
    <property type="protein sequence ID" value="KAK2078998.1"/>
    <property type="molecule type" value="Genomic_DNA"/>
</dbReference>
<evidence type="ECO:0000256" key="1">
    <source>
        <dbReference type="SAM" id="Coils"/>
    </source>
</evidence>
<evidence type="ECO:0000313" key="3">
    <source>
        <dbReference type="EMBL" id="KAK2078998.1"/>
    </source>
</evidence>
<name>A0AAD9IIM3_PROWI</name>
<evidence type="ECO:0000313" key="4">
    <source>
        <dbReference type="Proteomes" id="UP001255856"/>
    </source>
</evidence>
<feature type="compositionally biased region" description="Acidic residues" evidence="2">
    <location>
        <begin position="244"/>
        <end position="264"/>
    </location>
</feature>
<keyword evidence="4" id="KW-1185">Reference proteome</keyword>
<evidence type="ECO:0000256" key="2">
    <source>
        <dbReference type="SAM" id="MobiDB-lite"/>
    </source>
</evidence>
<proteinExistence type="predicted"/>
<feature type="coiled-coil region" evidence="1">
    <location>
        <begin position="142"/>
        <end position="201"/>
    </location>
</feature>
<sequence length="395" mass="41664">MQASQPSASWSEPSFNGPDPALQLETLVASLRSSSAQAQALRARLLSSEMERLTLQRVLQAVRAEHKAQLSIAAAAAQASQTSAAMRARTIEELRWYVDHRRTSARLASICAGSASAVAESRKTASALSTSSALVGELQGMFQSLQQKFEAERRESDRLRAELRQAMLASEAQSAAAEADRATLRSQLESAQAELEVLRAERARAEPTTASPGGAMHSPATRASQRHDEAQAATPMLECPQESCSEDNTSDEDELSASDSDSEETVSLPAASPAGRSEGPAPSATRRTPLSRHAWLESEESDAWGPSDDDSDNASIDMLPSASRQLPALSAPSGRLSAHRGGTPLSLRLPLGTASPGVEVALRDLAAAIAGLEGQLSSDPETLTLEGAFDAALML</sequence>
<reference evidence="3" key="1">
    <citation type="submission" date="2021-01" db="EMBL/GenBank/DDBJ databases">
        <authorList>
            <person name="Eckstrom K.M.E."/>
        </authorList>
    </citation>
    <scope>NUCLEOTIDE SEQUENCE</scope>
    <source>
        <strain evidence="3">UVCC 0001</strain>
    </source>
</reference>
<comment type="caution">
    <text evidence="3">The sequence shown here is derived from an EMBL/GenBank/DDBJ whole genome shotgun (WGS) entry which is preliminary data.</text>
</comment>
<gene>
    <name evidence="3" type="ORF">QBZ16_002688</name>
</gene>
<organism evidence="3 4">
    <name type="scientific">Prototheca wickerhamii</name>
    <dbReference type="NCBI Taxonomy" id="3111"/>
    <lineage>
        <taxon>Eukaryota</taxon>
        <taxon>Viridiplantae</taxon>
        <taxon>Chlorophyta</taxon>
        <taxon>core chlorophytes</taxon>
        <taxon>Trebouxiophyceae</taxon>
        <taxon>Chlorellales</taxon>
        <taxon>Chlorellaceae</taxon>
        <taxon>Prototheca</taxon>
    </lineage>
</organism>